<dbReference type="OrthoDB" id="2691415at2759"/>
<dbReference type="AlphaFoldDB" id="A0A0C9MIY7"/>
<dbReference type="Proteomes" id="UP000053815">
    <property type="component" value="Unassembled WGS sequence"/>
</dbReference>
<reference evidence="2" key="1">
    <citation type="submission" date="2014-09" db="EMBL/GenBank/DDBJ databases">
        <title>Draft genome sequence of an oleaginous Mucoromycotina fungus Mucor ambiguus NBRC6742.</title>
        <authorList>
            <person name="Takeda I."/>
            <person name="Yamane N."/>
            <person name="Morita T."/>
            <person name="Tamano K."/>
            <person name="Machida M."/>
            <person name="Baker S."/>
            <person name="Koike H."/>
        </authorList>
    </citation>
    <scope>NUCLEOTIDE SEQUENCE</scope>
    <source>
        <strain evidence="2">NBRC 6742</strain>
    </source>
</reference>
<evidence type="ECO:0000313" key="2">
    <source>
        <dbReference type="EMBL" id="GAN07369.1"/>
    </source>
</evidence>
<keyword evidence="3" id="KW-1185">Reference proteome</keyword>
<protein>
    <submittedName>
        <fullName evidence="2">Uncharacterized protein</fullName>
    </submittedName>
</protein>
<sequence>MSDLRTPQQRAKQLADKIVDGSTEGLSNEDITSLQNLLQSLSLTSPGNPVTIREPKVNDPTPFTGIRTEGSNNLENFVTQLNMVFRLQGSRYPDEVSKIFYINGTFYSDLN</sequence>
<accession>A0A0C9MIY7</accession>
<proteinExistence type="predicted"/>
<feature type="region of interest" description="Disordered" evidence="1">
    <location>
        <begin position="45"/>
        <end position="68"/>
    </location>
</feature>
<gene>
    <name evidence="2" type="ORF">MAM1_0158d06866</name>
</gene>
<evidence type="ECO:0000313" key="3">
    <source>
        <dbReference type="Proteomes" id="UP000053815"/>
    </source>
</evidence>
<organism evidence="2">
    <name type="scientific">Mucor ambiguus</name>
    <dbReference type="NCBI Taxonomy" id="91626"/>
    <lineage>
        <taxon>Eukaryota</taxon>
        <taxon>Fungi</taxon>
        <taxon>Fungi incertae sedis</taxon>
        <taxon>Mucoromycota</taxon>
        <taxon>Mucoromycotina</taxon>
        <taxon>Mucoromycetes</taxon>
        <taxon>Mucorales</taxon>
        <taxon>Mucorineae</taxon>
        <taxon>Mucoraceae</taxon>
        <taxon>Mucor</taxon>
    </lineage>
</organism>
<dbReference type="EMBL" id="DF836447">
    <property type="protein sequence ID" value="GAN07369.1"/>
    <property type="molecule type" value="Genomic_DNA"/>
</dbReference>
<evidence type="ECO:0000256" key="1">
    <source>
        <dbReference type="SAM" id="MobiDB-lite"/>
    </source>
</evidence>
<name>A0A0C9MIY7_9FUNG</name>